<evidence type="ECO:0000313" key="13">
    <source>
        <dbReference type="EMBL" id="GFZ07293.1"/>
    </source>
</evidence>
<evidence type="ECO:0000256" key="11">
    <source>
        <dbReference type="ARBA" id="ARBA00044247"/>
    </source>
</evidence>
<keyword evidence="8" id="KW-1133">Transmembrane helix</keyword>
<dbReference type="AlphaFoldDB" id="A0A7J0G929"/>
<evidence type="ECO:0000256" key="2">
    <source>
        <dbReference type="ARBA" id="ARBA00007856"/>
    </source>
</evidence>
<evidence type="ECO:0000256" key="7">
    <source>
        <dbReference type="ARBA" id="ARBA00022982"/>
    </source>
</evidence>
<dbReference type="InterPro" id="IPR036656">
    <property type="entry name" value="QCR9_sf"/>
</dbReference>
<dbReference type="FunFam" id="1.20.5.260:FF:000002">
    <property type="entry name" value="cytochrome b-c1 complex subunit 9"/>
    <property type="match status" value="1"/>
</dbReference>
<accession>A0A7J0G929</accession>
<keyword evidence="6" id="KW-0999">Mitochondrion inner membrane</keyword>
<protein>
    <recommendedName>
        <fullName evidence="11">Complex III subunit 9</fullName>
    </recommendedName>
    <alternativeName>
        <fullName evidence="12">Complex III subunit X</fullName>
    </alternativeName>
</protein>
<evidence type="ECO:0000256" key="10">
    <source>
        <dbReference type="ARBA" id="ARBA00023136"/>
    </source>
</evidence>
<evidence type="ECO:0000256" key="12">
    <source>
        <dbReference type="ARBA" id="ARBA00076299"/>
    </source>
</evidence>
<evidence type="ECO:0000256" key="8">
    <source>
        <dbReference type="ARBA" id="ARBA00022989"/>
    </source>
</evidence>
<dbReference type="InterPro" id="IPR008027">
    <property type="entry name" value="QCR9"/>
</dbReference>
<dbReference type="GO" id="GO:0006122">
    <property type="term" value="P:mitochondrial electron transport, ubiquinol to cytochrome c"/>
    <property type="evidence" value="ECO:0007669"/>
    <property type="project" value="InterPro"/>
</dbReference>
<dbReference type="Pfam" id="PF05365">
    <property type="entry name" value="UCR_UQCRX_QCR9"/>
    <property type="match status" value="1"/>
</dbReference>
<comment type="caution">
    <text evidence="13">The sequence shown here is derived from an EMBL/GenBank/DDBJ whole genome shotgun (WGS) entry which is preliminary data.</text>
</comment>
<evidence type="ECO:0000256" key="6">
    <source>
        <dbReference type="ARBA" id="ARBA00022792"/>
    </source>
</evidence>
<evidence type="ECO:0000256" key="5">
    <source>
        <dbReference type="ARBA" id="ARBA00022692"/>
    </source>
</evidence>
<keyword evidence="14" id="KW-1185">Reference proteome</keyword>
<name>A0A7J0G929_9ERIC</name>
<dbReference type="Proteomes" id="UP000585474">
    <property type="component" value="Unassembled WGS sequence"/>
</dbReference>
<gene>
    <name evidence="13" type="ORF">Acr_19g0002300</name>
</gene>
<dbReference type="Gene3D" id="1.20.5.260">
    <property type="entry name" value="Cytochrome b-c1 complex subunit 9"/>
    <property type="match status" value="1"/>
</dbReference>
<keyword evidence="7" id="KW-0249">Electron transport</keyword>
<keyword evidence="9" id="KW-0496">Mitochondrion</keyword>
<organism evidence="13 14">
    <name type="scientific">Actinidia rufa</name>
    <dbReference type="NCBI Taxonomy" id="165716"/>
    <lineage>
        <taxon>Eukaryota</taxon>
        <taxon>Viridiplantae</taxon>
        <taxon>Streptophyta</taxon>
        <taxon>Embryophyta</taxon>
        <taxon>Tracheophyta</taxon>
        <taxon>Spermatophyta</taxon>
        <taxon>Magnoliopsida</taxon>
        <taxon>eudicotyledons</taxon>
        <taxon>Gunneridae</taxon>
        <taxon>Pentapetalae</taxon>
        <taxon>asterids</taxon>
        <taxon>Ericales</taxon>
        <taxon>Actinidiaceae</taxon>
        <taxon>Actinidia</taxon>
    </lineage>
</organism>
<keyword evidence="4" id="KW-0679">Respiratory chain</keyword>
<keyword evidence="5" id="KW-0812">Transmembrane</keyword>
<evidence type="ECO:0000256" key="3">
    <source>
        <dbReference type="ARBA" id="ARBA00022448"/>
    </source>
</evidence>
<evidence type="ECO:0000256" key="1">
    <source>
        <dbReference type="ARBA" id="ARBA00004434"/>
    </source>
</evidence>
<proteinExistence type="inferred from homology"/>
<dbReference type="GO" id="GO:0005743">
    <property type="term" value="C:mitochondrial inner membrane"/>
    <property type="evidence" value="ECO:0007669"/>
    <property type="project" value="UniProtKB-SubCell"/>
</dbReference>
<sequence length="113" mass="12662">MCPQLICGRLFRQTSYRAAEGEREGAMDSTARRSGGALEGLYRVLMRRTSVYATFVIAGAFLGERVVDYGVHKLWEHNNVGASGYDKYAIQLCLQAHVMLINFKLCSVQPDKK</sequence>
<evidence type="ECO:0000256" key="4">
    <source>
        <dbReference type="ARBA" id="ARBA00022660"/>
    </source>
</evidence>
<comment type="similarity">
    <text evidence="2">Belongs to the UQCR10/QCR9 family.</text>
</comment>
<reference evidence="13 14" key="1">
    <citation type="submission" date="2019-07" db="EMBL/GenBank/DDBJ databases">
        <title>De Novo Assembly of kiwifruit Actinidia rufa.</title>
        <authorList>
            <person name="Sugita-Konishi S."/>
            <person name="Sato K."/>
            <person name="Mori E."/>
            <person name="Abe Y."/>
            <person name="Kisaki G."/>
            <person name="Hamano K."/>
            <person name="Suezawa K."/>
            <person name="Otani M."/>
            <person name="Fukuda T."/>
            <person name="Manabe T."/>
            <person name="Gomi K."/>
            <person name="Tabuchi M."/>
            <person name="Akimitsu K."/>
            <person name="Kataoka I."/>
        </authorList>
    </citation>
    <scope>NUCLEOTIDE SEQUENCE [LARGE SCALE GENOMIC DNA]</scope>
    <source>
        <strain evidence="14">cv. Fuchu</strain>
    </source>
</reference>
<evidence type="ECO:0000256" key="9">
    <source>
        <dbReference type="ARBA" id="ARBA00023128"/>
    </source>
</evidence>
<dbReference type="OrthoDB" id="44067at2759"/>
<dbReference type="PANTHER" id="PTHR12980">
    <property type="entry name" value="UBIQUINOL-CYTOCHROME C REDUCTASE COMPLEX, SUBUNIT X"/>
    <property type="match status" value="1"/>
</dbReference>
<dbReference type="EMBL" id="BJWL01000019">
    <property type="protein sequence ID" value="GFZ07293.1"/>
    <property type="molecule type" value="Genomic_DNA"/>
</dbReference>
<dbReference type="PANTHER" id="PTHR12980:SF0">
    <property type="entry name" value="CYTOCHROME B-C1 COMPLEX SUBUNIT 9"/>
    <property type="match status" value="1"/>
</dbReference>
<dbReference type="SUPFAM" id="SSF81514">
    <property type="entry name" value="Subunit X (non-heme 7 kDa protein) of cytochrome bc1 complex (Ubiquinol-cytochrome c reductase)"/>
    <property type="match status" value="1"/>
</dbReference>
<evidence type="ECO:0000313" key="14">
    <source>
        <dbReference type="Proteomes" id="UP000585474"/>
    </source>
</evidence>
<dbReference type="GO" id="GO:0045275">
    <property type="term" value="C:respiratory chain complex III"/>
    <property type="evidence" value="ECO:0007669"/>
    <property type="project" value="InterPro"/>
</dbReference>
<keyword evidence="3" id="KW-0813">Transport</keyword>
<keyword evidence="10" id="KW-0472">Membrane</keyword>
<comment type="subcellular location">
    <subcellularLocation>
        <location evidence="1">Mitochondrion inner membrane</location>
        <topology evidence="1">Single-pass membrane protein</topology>
    </subcellularLocation>
</comment>